<evidence type="ECO:0000259" key="2">
    <source>
        <dbReference type="Pfam" id="PF01757"/>
    </source>
</evidence>
<gene>
    <name evidence="3" type="ORF">H0A36_27205</name>
</gene>
<evidence type="ECO:0000313" key="4">
    <source>
        <dbReference type="Proteomes" id="UP000569732"/>
    </source>
</evidence>
<protein>
    <submittedName>
        <fullName evidence="3">Acyltransferase</fullName>
    </submittedName>
</protein>
<organism evidence="3 4">
    <name type="scientific">Spartinivicinus marinus</name>
    <dbReference type="NCBI Taxonomy" id="2994442"/>
    <lineage>
        <taxon>Bacteria</taxon>
        <taxon>Pseudomonadati</taxon>
        <taxon>Pseudomonadota</taxon>
        <taxon>Gammaproteobacteria</taxon>
        <taxon>Oceanospirillales</taxon>
        <taxon>Zooshikellaceae</taxon>
        <taxon>Spartinivicinus</taxon>
    </lineage>
</organism>
<dbReference type="InterPro" id="IPR002656">
    <property type="entry name" value="Acyl_transf_3_dom"/>
</dbReference>
<keyword evidence="4" id="KW-1185">Reference proteome</keyword>
<dbReference type="EMBL" id="JACCKB010000126">
    <property type="protein sequence ID" value="NYZ69707.1"/>
    <property type="molecule type" value="Genomic_DNA"/>
</dbReference>
<name>A0A853IJZ1_9GAMM</name>
<dbReference type="GO" id="GO:0009103">
    <property type="term" value="P:lipopolysaccharide biosynthetic process"/>
    <property type="evidence" value="ECO:0007669"/>
    <property type="project" value="TreeGrafter"/>
</dbReference>
<dbReference type="GO" id="GO:0016020">
    <property type="term" value="C:membrane"/>
    <property type="evidence" value="ECO:0007669"/>
    <property type="project" value="TreeGrafter"/>
</dbReference>
<evidence type="ECO:0000256" key="1">
    <source>
        <dbReference type="SAM" id="Phobius"/>
    </source>
</evidence>
<accession>A0A853IJZ1</accession>
<dbReference type="AlphaFoldDB" id="A0A853IJZ1"/>
<dbReference type="Proteomes" id="UP000569732">
    <property type="component" value="Unassembled WGS sequence"/>
</dbReference>
<keyword evidence="1" id="KW-0812">Transmembrane</keyword>
<dbReference type="PANTHER" id="PTHR23028">
    <property type="entry name" value="ACETYLTRANSFERASE"/>
    <property type="match status" value="1"/>
</dbReference>
<keyword evidence="3" id="KW-0012">Acyltransferase</keyword>
<dbReference type="InterPro" id="IPR050879">
    <property type="entry name" value="Acyltransferase_3"/>
</dbReference>
<comment type="caution">
    <text evidence="3">The sequence shown here is derived from an EMBL/GenBank/DDBJ whole genome shotgun (WGS) entry which is preliminary data.</text>
</comment>
<feature type="domain" description="Acyltransferase 3" evidence="2">
    <location>
        <begin position="3"/>
        <end position="115"/>
    </location>
</feature>
<feature type="transmembrane region" description="Helical" evidence="1">
    <location>
        <begin position="83"/>
        <end position="100"/>
    </location>
</feature>
<sequence length="129" mass="15251">MFYNIQMLRAFAAIVVFLHHALPHYTTMNGTASLLISFAEYGYIGVDIFFVISGFVICHTTIHKERNYHNLYKFVKHRMLRIYLGYWPFFFIAFLLSYYSDPQKLERIDLLGSFFLTNSNLYDLLLPVT</sequence>
<dbReference type="GO" id="GO:0016747">
    <property type="term" value="F:acyltransferase activity, transferring groups other than amino-acyl groups"/>
    <property type="evidence" value="ECO:0007669"/>
    <property type="project" value="InterPro"/>
</dbReference>
<reference evidence="3 4" key="1">
    <citation type="submission" date="2020-07" db="EMBL/GenBank/DDBJ databases">
        <title>Endozoicomonas sp. nov., isolated from sediment.</title>
        <authorList>
            <person name="Gu T."/>
        </authorList>
    </citation>
    <scope>NUCLEOTIDE SEQUENCE [LARGE SCALE GENOMIC DNA]</scope>
    <source>
        <strain evidence="3 4">SM1973</strain>
    </source>
</reference>
<dbReference type="Pfam" id="PF01757">
    <property type="entry name" value="Acyl_transf_3"/>
    <property type="match status" value="1"/>
</dbReference>
<evidence type="ECO:0000313" key="3">
    <source>
        <dbReference type="EMBL" id="NYZ69707.1"/>
    </source>
</evidence>
<keyword evidence="3" id="KW-0808">Transferase</keyword>
<dbReference type="PANTHER" id="PTHR23028:SF53">
    <property type="entry name" value="ACYL_TRANSF_3 DOMAIN-CONTAINING PROTEIN"/>
    <property type="match status" value="1"/>
</dbReference>
<keyword evidence="1" id="KW-0472">Membrane</keyword>
<keyword evidence="1" id="KW-1133">Transmembrane helix</keyword>
<feature type="transmembrane region" description="Helical" evidence="1">
    <location>
        <begin position="42"/>
        <end position="62"/>
    </location>
</feature>
<proteinExistence type="predicted"/>